<comment type="similarity">
    <text evidence="1">Belongs to the TRAFAC class TrmE-Era-EngA-EngB-Septin-like GTPase superfamily. AIG1/Toc34/Toc159-like paraseptin GTPase family. IAN subfamily.</text>
</comment>
<sequence length="481" mass="55152">MEFEDQLSPAQVSLKEELALIFPNLSADILYDTVLDHSNKNDLDQCVTHILDHCDDSRIPADVTITKFLTLDSSENCTDDMLHQACSMDAMFVQSPGCEQRPALVFDESFRGDNRQALRIVLVGKTGSGKSSTGNTILDEEAFKTCFSASSVTEICQEVKAIRFGQGIHLIDTPGVFDTRKPNTQVLQEIARCISMSLPGPHVFLLVLKAGRFTPEENDTVKHFADLFGEDVFKYMILVFTGRDALEKRQSFEEFLQTIPPTLDEIREKCNKRCIAIDNSPDNKSRAIDAGKLMQQINDLVEKRNGKCYTNEMYKAAEKKCLEREEEIRRQKDQEKKKEKEQLIKQLNQDFQKDFDRLKAEQNSLQRKIRDCTTEKEMLEEKLHDSSLKDEELAVLKETLRSVETEAEQYKEQAEDATHQRQVCLQNRDRRITQQSKDLDRKYDNEMNLSIGMSKSAAVFTMIKGAAQLGWGIWNFCQWLE</sequence>
<keyword evidence="7" id="KW-1185">Reference proteome</keyword>
<name>A0A210Q6Z5_MIZYE</name>
<comment type="caution">
    <text evidence="6">The sequence shown here is derived from an EMBL/GenBank/DDBJ whole genome shotgun (WGS) entry which is preliminary data.</text>
</comment>
<dbReference type="InterPro" id="IPR045058">
    <property type="entry name" value="GIMA/IAN/Toc"/>
</dbReference>
<keyword evidence="4" id="KW-0175">Coiled coil</keyword>
<evidence type="ECO:0000256" key="4">
    <source>
        <dbReference type="SAM" id="Coils"/>
    </source>
</evidence>
<dbReference type="PANTHER" id="PTHR10903:SF184">
    <property type="entry name" value="GTP-BINDING PROTEIN A"/>
    <property type="match status" value="1"/>
</dbReference>
<dbReference type="FunFam" id="3.40.50.300:FF:000366">
    <property type="entry name" value="GTPase, IMAP family member 2"/>
    <property type="match status" value="1"/>
</dbReference>
<dbReference type="PANTHER" id="PTHR10903">
    <property type="entry name" value="GTPASE, IMAP FAMILY MEMBER-RELATED"/>
    <property type="match status" value="1"/>
</dbReference>
<feature type="coiled-coil region" evidence="4">
    <location>
        <begin position="314"/>
        <end position="427"/>
    </location>
</feature>
<accession>A0A210Q6Z5</accession>
<dbReference type="Pfam" id="PF04548">
    <property type="entry name" value="AIG1"/>
    <property type="match status" value="1"/>
</dbReference>
<dbReference type="Gene3D" id="3.40.50.300">
    <property type="entry name" value="P-loop containing nucleotide triphosphate hydrolases"/>
    <property type="match status" value="1"/>
</dbReference>
<dbReference type="InterPro" id="IPR006703">
    <property type="entry name" value="G_AIG1"/>
</dbReference>
<organism evidence="6 7">
    <name type="scientific">Mizuhopecten yessoensis</name>
    <name type="common">Japanese scallop</name>
    <name type="synonym">Patinopecten yessoensis</name>
    <dbReference type="NCBI Taxonomy" id="6573"/>
    <lineage>
        <taxon>Eukaryota</taxon>
        <taxon>Metazoa</taxon>
        <taxon>Spiralia</taxon>
        <taxon>Lophotrochozoa</taxon>
        <taxon>Mollusca</taxon>
        <taxon>Bivalvia</taxon>
        <taxon>Autobranchia</taxon>
        <taxon>Pteriomorphia</taxon>
        <taxon>Pectinida</taxon>
        <taxon>Pectinoidea</taxon>
        <taxon>Pectinidae</taxon>
        <taxon>Mizuhopecten</taxon>
    </lineage>
</organism>
<reference evidence="6 7" key="1">
    <citation type="journal article" date="2017" name="Nat. Ecol. Evol.">
        <title>Scallop genome provides insights into evolution of bilaterian karyotype and development.</title>
        <authorList>
            <person name="Wang S."/>
            <person name="Zhang J."/>
            <person name="Jiao W."/>
            <person name="Li J."/>
            <person name="Xun X."/>
            <person name="Sun Y."/>
            <person name="Guo X."/>
            <person name="Huan P."/>
            <person name="Dong B."/>
            <person name="Zhang L."/>
            <person name="Hu X."/>
            <person name="Sun X."/>
            <person name="Wang J."/>
            <person name="Zhao C."/>
            <person name="Wang Y."/>
            <person name="Wang D."/>
            <person name="Huang X."/>
            <person name="Wang R."/>
            <person name="Lv J."/>
            <person name="Li Y."/>
            <person name="Zhang Z."/>
            <person name="Liu B."/>
            <person name="Lu W."/>
            <person name="Hui Y."/>
            <person name="Liang J."/>
            <person name="Zhou Z."/>
            <person name="Hou R."/>
            <person name="Li X."/>
            <person name="Liu Y."/>
            <person name="Li H."/>
            <person name="Ning X."/>
            <person name="Lin Y."/>
            <person name="Zhao L."/>
            <person name="Xing Q."/>
            <person name="Dou J."/>
            <person name="Li Y."/>
            <person name="Mao J."/>
            <person name="Guo H."/>
            <person name="Dou H."/>
            <person name="Li T."/>
            <person name="Mu C."/>
            <person name="Jiang W."/>
            <person name="Fu Q."/>
            <person name="Fu X."/>
            <person name="Miao Y."/>
            <person name="Liu J."/>
            <person name="Yu Q."/>
            <person name="Li R."/>
            <person name="Liao H."/>
            <person name="Li X."/>
            <person name="Kong Y."/>
            <person name="Jiang Z."/>
            <person name="Chourrout D."/>
            <person name="Li R."/>
            <person name="Bao Z."/>
        </authorList>
    </citation>
    <scope>NUCLEOTIDE SEQUENCE [LARGE SCALE GENOMIC DNA]</scope>
    <source>
        <strain evidence="6 7">PY_sf001</strain>
    </source>
</reference>
<evidence type="ECO:0000256" key="2">
    <source>
        <dbReference type="ARBA" id="ARBA00022741"/>
    </source>
</evidence>
<dbReference type="Proteomes" id="UP000242188">
    <property type="component" value="Unassembled WGS sequence"/>
</dbReference>
<dbReference type="STRING" id="6573.A0A210Q6Z5"/>
<dbReference type="InterPro" id="IPR027417">
    <property type="entry name" value="P-loop_NTPase"/>
</dbReference>
<gene>
    <name evidence="6" type="ORF">KP79_PYT05812</name>
</gene>
<dbReference type="AlphaFoldDB" id="A0A210Q6Z5"/>
<evidence type="ECO:0000259" key="5">
    <source>
        <dbReference type="PROSITE" id="PS51720"/>
    </source>
</evidence>
<evidence type="ECO:0000256" key="1">
    <source>
        <dbReference type="ARBA" id="ARBA00008535"/>
    </source>
</evidence>
<evidence type="ECO:0000256" key="3">
    <source>
        <dbReference type="ARBA" id="ARBA00023134"/>
    </source>
</evidence>
<dbReference type="EMBL" id="NEDP02004769">
    <property type="protein sequence ID" value="OWF44508.1"/>
    <property type="molecule type" value="Genomic_DNA"/>
</dbReference>
<proteinExistence type="inferred from homology"/>
<dbReference type="GO" id="GO:0005525">
    <property type="term" value="F:GTP binding"/>
    <property type="evidence" value="ECO:0007669"/>
    <property type="project" value="UniProtKB-KW"/>
</dbReference>
<protein>
    <submittedName>
        <fullName evidence="6">GTPase IMAP family member 7</fullName>
    </submittedName>
</protein>
<dbReference type="SUPFAM" id="SSF52540">
    <property type="entry name" value="P-loop containing nucleoside triphosphate hydrolases"/>
    <property type="match status" value="1"/>
</dbReference>
<dbReference type="OrthoDB" id="431287at2759"/>
<feature type="domain" description="AIG1-type G" evidence="5">
    <location>
        <begin position="115"/>
        <end position="318"/>
    </location>
</feature>
<evidence type="ECO:0000313" key="7">
    <source>
        <dbReference type="Proteomes" id="UP000242188"/>
    </source>
</evidence>
<keyword evidence="2" id="KW-0547">Nucleotide-binding</keyword>
<evidence type="ECO:0000313" key="6">
    <source>
        <dbReference type="EMBL" id="OWF44508.1"/>
    </source>
</evidence>
<keyword evidence="3" id="KW-0342">GTP-binding</keyword>
<dbReference type="CDD" id="cd01852">
    <property type="entry name" value="AIG1"/>
    <property type="match status" value="1"/>
</dbReference>
<dbReference type="PROSITE" id="PS51720">
    <property type="entry name" value="G_AIG1"/>
    <property type="match status" value="1"/>
</dbReference>